<protein>
    <submittedName>
        <fullName evidence="4">Beta-arrestin</fullName>
    </submittedName>
</protein>
<dbReference type="PROSITE" id="PS00295">
    <property type="entry name" value="ARRESTINS"/>
    <property type="match status" value="1"/>
</dbReference>
<dbReference type="PRINTS" id="PR00309">
    <property type="entry name" value="ARRESTIN"/>
</dbReference>
<sequence length="594" mass="66575">PPDANLPFGGEHETVTRPSVTESMETGPGPTQKQGTSSSGALYITKKCTECDRLGNYEYLHTNFESSSSFLITGTNESRRKCSQFVKRVRKAYKITAELFTDSRIDTQERGFCPSFPATTRNEKKVCLMKVYALSLKIFLPCPRRVFAGSTVKNLLAKPCSNRAYCVHPANDLYLRSLRVASMHKRSGRNHSMYNSNSFVPSDVLDCVMEAVIVQKPALLRCQAASIIPFQIQFHMSYPRSMVRRSRPSRPDVFHISRSDNPMSSILLNFCAANVFSYPILNRCHLAFDHNITIGNDASLPGSLKVHLVFRKSKESGYGRYLVPVCYKRPQPLLVTNSSYAYNQGHFRKLIHEYSCFDHRGYVLSCVSLVKLPKCLQELEGVVLIDPEYVRDRKVFTHVLAAFRYGREDLDVLGLTFRKDLYLASTQVYPCVHGSAGENDGEQTLVNPPVIVATTTMRETKATPGRSFVSGSRTDDGIDAGPQRLTRLQERLMKKLGNNAFPFYFKLPPDAPASVMLQPGPNENGKPCGVDYELRTYVADGTDDKLQKRNSVRLAIRKLTYAPEEAAPQPSAVVVKDFLMSPGSLRLEVSLDKE</sequence>
<feature type="region of interest" description="Disordered" evidence="2">
    <location>
        <begin position="462"/>
        <end position="481"/>
    </location>
</feature>
<reference evidence="4" key="1">
    <citation type="journal article" date="2011" name="Genome Biol.">
        <title>The draft genome of the carcinogenic human liver fluke Clonorchis sinensis.</title>
        <authorList>
            <person name="Wang X."/>
            <person name="Chen W."/>
            <person name="Huang Y."/>
            <person name="Sun J."/>
            <person name="Men J."/>
            <person name="Liu H."/>
            <person name="Luo F."/>
            <person name="Guo L."/>
            <person name="Lv X."/>
            <person name="Deng C."/>
            <person name="Zhou C."/>
            <person name="Fan Y."/>
            <person name="Li X."/>
            <person name="Huang L."/>
            <person name="Hu Y."/>
            <person name="Liang C."/>
            <person name="Hu X."/>
            <person name="Xu J."/>
            <person name="Yu X."/>
        </authorList>
    </citation>
    <scope>NUCLEOTIDE SEQUENCE [LARGE SCALE GENOMIC DNA]</scope>
    <source>
        <strain evidence="4">Henan</strain>
    </source>
</reference>
<reference key="2">
    <citation type="submission" date="2011-10" db="EMBL/GenBank/DDBJ databases">
        <title>The genome and transcriptome sequence of Clonorchis sinensis provide insights into the carcinogenic liver fluke.</title>
        <authorList>
            <person name="Wang X."/>
            <person name="Huang Y."/>
            <person name="Chen W."/>
            <person name="Liu H."/>
            <person name="Guo L."/>
            <person name="Chen Y."/>
            <person name="Luo F."/>
            <person name="Zhou W."/>
            <person name="Sun J."/>
            <person name="Mao Q."/>
            <person name="Liang P."/>
            <person name="Zhou C."/>
            <person name="Tian Y."/>
            <person name="Men J."/>
            <person name="Lv X."/>
            <person name="Huang L."/>
            <person name="Zhou J."/>
            <person name="Hu Y."/>
            <person name="Li R."/>
            <person name="Zhang F."/>
            <person name="Lei H."/>
            <person name="Li X."/>
            <person name="Hu X."/>
            <person name="Liang C."/>
            <person name="Xu J."/>
            <person name="Wu Z."/>
            <person name="Yu X."/>
        </authorList>
    </citation>
    <scope>NUCLEOTIDE SEQUENCE</scope>
    <source>
        <strain>Henan</strain>
    </source>
</reference>
<feature type="compositionally biased region" description="Polar residues" evidence="2">
    <location>
        <begin position="16"/>
        <end position="38"/>
    </location>
</feature>
<dbReference type="SUPFAM" id="SSF81296">
    <property type="entry name" value="E set domains"/>
    <property type="match status" value="2"/>
</dbReference>
<dbReference type="Pfam" id="PF00339">
    <property type="entry name" value="Arrestin_N"/>
    <property type="match status" value="1"/>
</dbReference>
<dbReference type="GO" id="GO:0001664">
    <property type="term" value="F:G protein-coupled receptor binding"/>
    <property type="evidence" value="ECO:0007669"/>
    <property type="project" value="TreeGrafter"/>
</dbReference>
<dbReference type="AlphaFoldDB" id="G7YXA4"/>
<dbReference type="InterPro" id="IPR011021">
    <property type="entry name" value="Arrestin-like_N"/>
</dbReference>
<dbReference type="InterPro" id="IPR017864">
    <property type="entry name" value="Arrestin_CS"/>
</dbReference>
<evidence type="ECO:0000256" key="2">
    <source>
        <dbReference type="SAM" id="MobiDB-lite"/>
    </source>
</evidence>
<proteinExistence type="inferred from homology"/>
<feature type="region of interest" description="Disordered" evidence="2">
    <location>
        <begin position="1"/>
        <end position="38"/>
    </location>
</feature>
<dbReference type="EMBL" id="DF144868">
    <property type="protein sequence ID" value="GAA57584.1"/>
    <property type="molecule type" value="Genomic_DNA"/>
</dbReference>
<dbReference type="Proteomes" id="UP000008909">
    <property type="component" value="Unassembled WGS sequence"/>
</dbReference>
<feature type="non-terminal residue" evidence="4">
    <location>
        <position position="1"/>
    </location>
</feature>
<dbReference type="GO" id="GO:0002031">
    <property type="term" value="P:G protein-coupled receptor internalization"/>
    <property type="evidence" value="ECO:0007669"/>
    <property type="project" value="TreeGrafter"/>
</dbReference>
<dbReference type="GO" id="GO:0007165">
    <property type="term" value="P:signal transduction"/>
    <property type="evidence" value="ECO:0007669"/>
    <property type="project" value="InterPro"/>
</dbReference>
<gene>
    <name evidence="4" type="ORF">CLF_112928</name>
</gene>
<dbReference type="Gene3D" id="2.60.40.840">
    <property type="match status" value="1"/>
</dbReference>
<dbReference type="PANTHER" id="PTHR11792">
    <property type="entry name" value="ARRESTIN"/>
    <property type="match status" value="1"/>
</dbReference>
<keyword evidence="5" id="KW-1185">Reference proteome</keyword>
<dbReference type="InterPro" id="IPR014753">
    <property type="entry name" value="Arrestin_N"/>
</dbReference>
<evidence type="ECO:0000313" key="4">
    <source>
        <dbReference type="EMBL" id="GAA57584.1"/>
    </source>
</evidence>
<dbReference type="GO" id="GO:0005737">
    <property type="term" value="C:cytoplasm"/>
    <property type="evidence" value="ECO:0007669"/>
    <property type="project" value="TreeGrafter"/>
</dbReference>
<evidence type="ECO:0000256" key="1">
    <source>
        <dbReference type="ARBA" id="ARBA00005298"/>
    </source>
</evidence>
<dbReference type="PANTHER" id="PTHR11792:SF17">
    <property type="entry name" value="KURTZ ARRESTIN"/>
    <property type="match status" value="1"/>
</dbReference>
<evidence type="ECO:0000313" key="5">
    <source>
        <dbReference type="Proteomes" id="UP000008909"/>
    </source>
</evidence>
<feature type="domain" description="Arrestin-like N-terminal" evidence="3">
    <location>
        <begin position="486"/>
        <end position="561"/>
    </location>
</feature>
<name>G7YXA4_CLOSI</name>
<feature type="non-terminal residue" evidence="4">
    <location>
        <position position="594"/>
    </location>
</feature>
<evidence type="ECO:0000259" key="3">
    <source>
        <dbReference type="Pfam" id="PF00339"/>
    </source>
</evidence>
<organism evidence="4 5">
    <name type="scientific">Clonorchis sinensis</name>
    <name type="common">Chinese liver fluke</name>
    <dbReference type="NCBI Taxonomy" id="79923"/>
    <lineage>
        <taxon>Eukaryota</taxon>
        <taxon>Metazoa</taxon>
        <taxon>Spiralia</taxon>
        <taxon>Lophotrochozoa</taxon>
        <taxon>Platyhelminthes</taxon>
        <taxon>Trematoda</taxon>
        <taxon>Digenea</taxon>
        <taxon>Opisthorchiida</taxon>
        <taxon>Opisthorchiata</taxon>
        <taxon>Opisthorchiidae</taxon>
        <taxon>Clonorchis</taxon>
    </lineage>
</organism>
<dbReference type="InterPro" id="IPR014756">
    <property type="entry name" value="Ig_E-set"/>
</dbReference>
<accession>G7YXA4</accession>
<dbReference type="InterPro" id="IPR000698">
    <property type="entry name" value="Arrestin"/>
</dbReference>
<comment type="similarity">
    <text evidence="1">Belongs to the arrestin family.</text>
</comment>